<evidence type="ECO:0000259" key="5">
    <source>
        <dbReference type="SMART" id="SM00062"/>
    </source>
</evidence>
<evidence type="ECO:0000256" key="1">
    <source>
        <dbReference type="ARBA" id="ARBA00004196"/>
    </source>
</evidence>
<reference evidence="6 7" key="1">
    <citation type="submission" date="2016-03" db="EMBL/GenBank/DDBJ databases">
        <title>Genome sequence of Nesiotobacter sp. nov., a moderately halophilic alphaproteobacterium isolated from the Yellow Sea, China.</title>
        <authorList>
            <person name="Zhang G."/>
            <person name="Zhang R."/>
        </authorList>
    </citation>
    <scope>NUCLEOTIDE SEQUENCE [LARGE SCALE GENOMIC DNA]</scope>
    <source>
        <strain evidence="6 7">WB1-6</strain>
    </source>
</reference>
<dbReference type="SMART" id="SM00062">
    <property type="entry name" value="PBPb"/>
    <property type="match status" value="1"/>
</dbReference>
<comment type="similarity">
    <text evidence="2 4">Belongs to the bacterial solute-binding protein 3 family.</text>
</comment>
<comment type="subcellular location">
    <subcellularLocation>
        <location evidence="1">Cell envelope</location>
    </subcellularLocation>
</comment>
<name>A0A1U7JLZ2_9HYPH</name>
<sequence>MGSRLLIGVVAVLLTISPGSATSVLDRILEYGVLRVGTTGDWIPMSVRDPNTEQYSGYDIDLMKALAADMGVKVEFVRMDWGNLVKGLEAGLYDVTTSASLTPYRATKAGFSESYFTVATVPVTLRANEGRFNTWNDLNRPGVVIAATMGTSQEKQIEELFPQADHRIVVTPRRDYEEVLAGRADAHITSDVEAIKLVETYNELMIVPVEAPRAPSPVALMLPRTDQVWINFVNTWIRFRKERGFFEDLSKEWKLARR</sequence>
<evidence type="ECO:0000256" key="3">
    <source>
        <dbReference type="ARBA" id="ARBA00022729"/>
    </source>
</evidence>
<dbReference type="Gene3D" id="3.40.190.10">
    <property type="entry name" value="Periplasmic binding protein-like II"/>
    <property type="match status" value="2"/>
</dbReference>
<dbReference type="SUPFAM" id="SSF53850">
    <property type="entry name" value="Periplasmic binding protein-like II"/>
    <property type="match status" value="1"/>
</dbReference>
<dbReference type="Pfam" id="PF00497">
    <property type="entry name" value="SBP_bac_3"/>
    <property type="match status" value="1"/>
</dbReference>
<dbReference type="PROSITE" id="PS01039">
    <property type="entry name" value="SBP_BACTERIAL_3"/>
    <property type="match status" value="1"/>
</dbReference>
<comment type="caution">
    <text evidence="6">The sequence shown here is derived from an EMBL/GenBank/DDBJ whole genome shotgun (WGS) entry which is preliminary data.</text>
</comment>
<protein>
    <submittedName>
        <fullName evidence="6">Cyclohexadienyl dehydratase</fullName>
    </submittedName>
</protein>
<evidence type="ECO:0000313" key="7">
    <source>
        <dbReference type="Proteomes" id="UP000185783"/>
    </source>
</evidence>
<dbReference type="PANTHER" id="PTHR35936:SF19">
    <property type="entry name" value="AMINO-ACID-BINDING PROTEIN YXEM-RELATED"/>
    <property type="match status" value="1"/>
</dbReference>
<dbReference type="InterPro" id="IPR018313">
    <property type="entry name" value="SBP_3_CS"/>
</dbReference>
<keyword evidence="7" id="KW-1185">Reference proteome</keyword>
<proteinExistence type="inferred from homology"/>
<dbReference type="GO" id="GO:0030313">
    <property type="term" value="C:cell envelope"/>
    <property type="evidence" value="ECO:0007669"/>
    <property type="project" value="UniProtKB-SubCell"/>
</dbReference>
<keyword evidence="3" id="KW-0732">Signal</keyword>
<dbReference type="PANTHER" id="PTHR35936">
    <property type="entry name" value="MEMBRANE-BOUND LYTIC MUREIN TRANSGLYCOSYLASE F"/>
    <property type="match status" value="1"/>
</dbReference>
<evidence type="ECO:0000313" key="6">
    <source>
        <dbReference type="EMBL" id="OKL45760.1"/>
    </source>
</evidence>
<evidence type="ECO:0000256" key="2">
    <source>
        <dbReference type="ARBA" id="ARBA00010333"/>
    </source>
</evidence>
<dbReference type="STRING" id="197461.A3843_01800"/>
<dbReference type="InterPro" id="IPR001638">
    <property type="entry name" value="Solute-binding_3/MltF_N"/>
</dbReference>
<accession>A0A1U7JLZ2</accession>
<dbReference type="AlphaFoldDB" id="A0A1U7JLZ2"/>
<evidence type="ECO:0000256" key="4">
    <source>
        <dbReference type="RuleBase" id="RU003744"/>
    </source>
</evidence>
<dbReference type="Proteomes" id="UP000185783">
    <property type="component" value="Unassembled WGS sequence"/>
</dbReference>
<gene>
    <name evidence="6" type="ORF">A3843_01800</name>
</gene>
<organism evidence="6 7">
    <name type="scientific">Pseudovibrio exalbescens</name>
    <dbReference type="NCBI Taxonomy" id="197461"/>
    <lineage>
        <taxon>Bacteria</taxon>
        <taxon>Pseudomonadati</taxon>
        <taxon>Pseudomonadota</taxon>
        <taxon>Alphaproteobacteria</taxon>
        <taxon>Hyphomicrobiales</taxon>
        <taxon>Stappiaceae</taxon>
        <taxon>Pseudovibrio</taxon>
    </lineage>
</organism>
<feature type="domain" description="Solute-binding protein family 3/N-terminal" evidence="5">
    <location>
        <begin position="33"/>
        <end position="257"/>
    </location>
</feature>
<dbReference type="EMBL" id="LVVZ01000004">
    <property type="protein sequence ID" value="OKL45760.1"/>
    <property type="molecule type" value="Genomic_DNA"/>
</dbReference>